<sequence>MTLSTTATSKASHLNIMADPRVFRGSVVARQREEINRCRQEIEARKAEERYRMEVVRNRLSMALSHDIPKPNPISYQRAANIRAETSARLAKLAGKTGKAAIAEWATKESHHINSLLMNDEKGIDHSPRKSAPRRLSPISSNNGRRKKMIPTIESPKINGFHRIQKNDVKNVKKNLKNVRFIPLKNESPRNGPHKVVPSIPFSSSFDEKRQNRGGRRRFHRPFLSTTLTPLQSPYGPIYHNDASVQTDEGFEEAFCPIISEMAATAISDALKNLKDEEDFKIMEEQNEKLLNVVVSEKRRNSELNLSILKHIRTEHEIAREREMAWHQLKAIDSHQMATQLISNLIEKCTENLADHGLIEDTCKVRSVGADTRQLEKHQAELKAASLGRIFSIPFL</sequence>
<proteinExistence type="predicted"/>
<accession>A0A914YPP8</accession>
<feature type="region of interest" description="Disordered" evidence="1">
    <location>
        <begin position="184"/>
        <end position="215"/>
    </location>
</feature>
<dbReference type="AlphaFoldDB" id="A0A914YPP8"/>
<evidence type="ECO:0000313" key="3">
    <source>
        <dbReference type="WBParaSite" id="PSU_v2.g2797.t1"/>
    </source>
</evidence>
<organism evidence="2 3">
    <name type="scientific">Panagrolaimus superbus</name>
    <dbReference type="NCBI Taxonomy" id="310955"/>
    <lineage>
        <taxon>Eukaryota</taxon>
        <taxon>Metazoa</taxon>
        <taxon>Ecdysozoa</taxon>
        <taxon>Nematoda</taxon>
        <taxon>Chromadorea</taxon>
        <taxon>Rhabditida</taxon>
        <taxon>Tylenchina</taxon>
        <taxon>Panagrolaimomorpha</taxon>
        <taxon>Panagrolaimoidea</taxon>
        <taxon>Panagrolaimidae</taxon>
        <taxon>Panagrolaimus</taxon>
    </lineage>
</organism>
<reference evidence="3" key="1">
    <citation type="submission" date="2022-11" db="UniProtKB">
        <authorList>
            <consortium name="WormBaseParasite"/>
        </authorList>
    </citation>
    <scope>IDENTIFICATION</scope>
</reference>
<feature type="region of interest" description="Disordered" evidence="1">
    <location>
        <begin position="121"/>
        <end position="147"/>
    </location>
</feature>
<protein>
    <submittedName>
        <fullName evidence="3">Uncharacterized protein</fullName>
    </submittedName>
</protein>
<dbReference type="WBParaSite" id="PSU_v2.g2797.t1">
    <property type="protein sequence ID" value="PSU_v2.g2797.t1"/>
    <property type="gene ID" value="PSU_v2.g2797"/>
</dbReference>
<dbReference type="Proteomes" id="UP000887577">
    <property type="component" value="Unplaced"/>
</dbReference>
<keyword evidence="2" id="KW-1185">Reference proteome</keyword>
<evidence type="ECO:0000256" key="1">
    <source>
        <dbReference type="SAM" id="MobiDB-lite"/>
    </source>
</evidence>
<evidence type="ECO:0000313" key="2">
    <source>
        <dbReference type="Proteomes" id="UP000887577"/>
    </source>
</evidence>
<name>A0A914YPP8_9BILA</name>